<evidence type="ECO:0000256" key="8">
    <source>
        <dbReference type="ARBA" id="ARBA00022989"/>
    </source>
</evidence>
<keyword evidence="9" id="KW-0472">Membrane</keyword>
<evidence type="ECO:0000256" key="1">
    <source>
        <dbReference type="ARBA" id="ARBA00004606"/>
    </source>
</evidence>
<dbReference type="GO" id="GO:0016757">
    <property type="term" value="F:glycosyltransferase activity"/>
    <property type="evidence" value="ECO:0007669"/>
    <property type="project" value="UniProtKB-KW"/>
</dbReference>
<evidence type="ECO:0000256" key="10">
    <source>
        <dbReference type="ARBA" id="ARBA00023180"/>
    </source>
</evidence>
<dbReference type="Pfam" id="PF10250">
    <property type="entry name" value="O-FucT"/>
    <property type="match status" value="1"/>
</dbReference>
<evidence type="ECO:0000256" key="3">
    <source>
        <dbReference type="ARBA" id="ARBA00007737"/>
    </source>
</evidence>
<evidence type="ECO:0000256" key="11">
    <source>
        <dbReference type="ARBA" id="ARBA00023253"/>
    </source>
</evidence>
<evidence type="ECO:0000256" key="2">
    <source>
        <dbReference type="ARBA" id="ARBA00004881"/>
    </source>
</evidence>
<dbReference type="GO" id="GO:0016020">
    <property type="term" value="C:membrane"/>
    <property type="evidence" value="ECO:0007669"/>
    <property type="project" value="UniProtKB-SubCell"/>
</dbReference>
<evidence type="ECO:0000256" key="6">
    <source>
        <dbReference type="ARBA" id="ARBA00022692"/>
    </source>
</evidence>
<keyword evidence="7" id="KW-0735">Signal-anchor</keyword>
<keyword evidence="10" id="KW-0325">Glycoprotein</keyword>
<dbReference type="GO" id="GO:0005737">
    <property type="term" value="C:cytoplasm"/>
    <property type="evidence" value="ECO:0007669"/>
    <property type="project" value="TreeGrafter"/>
</dbReference>
<keyword evidence="12" id="KW-0119">Carbohydrate metabolism</keyword>
<evidence type="ECO:0000313" key="15">
    <source>
        <dbReference type="Proteomes" id="UP000289738"/>
    </source>
</evidence>
<comment type="caution">
    <text evidence="14">The sequence shown here is derived from an EMBL/GenBank/DDBJ whole genome shotgun (WGS) entry which is preliminary data.</text>
</comment>
<comment type="pathway">
    <text evidence="2">Glycan metabolism.</text>
</comment>
<sequence length="83" mass="9529">MFEEICRKRTAYWKRKYINPIEERSKGLCPLTPKEVGIFITALGYPSSTPIYISTGEIYGGESHMTEQVVEGQFLHIVIYLIS</sequence>
<name>A0A445D816_ARAHY</name>
<keyword evidence="15" id="KW-1185">Reference proteome</keyword>
<keyword evidence="5" id="KW-0808">Transferase</keyword>
<evidence type="ECO:0000313" key="14">
    <source>
        <dbReference type="EMBL" id="RYR59395.1"/>
    </source>
</evidence>
<dbReference type="PANTHER" id="PTHR31741">
    <property type="entry name" value="OS02G0726500 PROTEIN-RELATED"/>
    <property type="match status" value="1"/>
</dbReference>
<dbReference type="InterPro" id="IPR019378">
    <property type="entry name" value="GDP-Fuc_O-FucTrfase"/>
</dbReference>
<evidence type="ECO:0000256" key="5">
    <source>
        <dbReference type="ARBA" id="ARBA00022679"/>
    </source>
</evidence>
<protein>
    <recommendedName>
        <fullName evidence="13">O-fucosyltransferase family protein</fullName>
    </recommendedName>
</protein>
<evidence type="ECO:0000256" key="9">
    <source>
        <dbReference type="ARBA" id="ARBA00023136"/>
    </source>
</evidence>
<proteinExistence type="inferred from homology"/>
<evidence type="ECO:0000256" key="7">
    <source>
        <dbReference type="ARBA" id="ARBA00022968"/>
    </source>
</evidence>
<dbReference type="STRING" id="3818.A0A445D816"/>
<keyword evidence="4" id="KW-0328">Glycosyltransferase</keyword>
<dbReference type="PANTHER" id="PTHR31741:SF67">
    <property type="entry name" value="O-FUCOSYLTRANSFERASE FAMILY PROTEIN"/>
    <property type="match status" value="1"/>
</dbReference>
<comment type="subcellular location">
    <subcellularLocation>
        <location evidence="1">Membrane</location>
        <topology evidence="1">Single-pass type II membrane protein</topology>
    </subcellularLocation>
</comment>
<gene>
    <name evidence="14" type="ORF">Ahy_A05g025281</name>
</gene>
<keyword evidence="8" id="KW-1133">Transmembrane helix</keyword>
<evidence type="ECO:0000256" key="4">
    <source>
        <dbReference type="ARBA" id="ARBA00022676"/>
    </source>
</evidence>
<organism evidence="14 15">
    <name type="scientific">Arachis hypogaea</name>
    <name type="common">Peanut</name>
    <dbReference type="NCBI Taxonomy" id="3818"/>
    <lineage>
        <taxon>Eukaryota</taxon>
        <taxon>Viridiplantae</taxon>
        <taxon>Streptophyta</taxon>
        <taxon>Embryophyta</taxon>
        <taxon>Tracheophyta</taxon>
        <taxon>Spermatophyta</taxon>
        <taxon>Magnoliopsida</taxon>
        <taxon>eudicotyledons</taxon>
        <taxon>Gunneridae</taxon>
        <taxon>Pentapetalae</taxon>
        <taxon>rosids</taxon>
        <taxon>fabids</taxon>
        <taxon>Fabales</taxon>
        <taxon>Fabaceae</taxon>
        <taxon>Papilionoideae</taxon>
        <taxon>50 kb inversion clade</taxon>
        <taxon>dalbergioids sensu lato</taxon>
        <taxon>Dalbergieae</taxon>
        <taxon>Pterocarpus clade</taxon>
        <taxon>Arachis</taxon>
    </lineage>
</organism>
<reference evidence="14 15" key="1">
    <citation type="submission" date="2019-01" db="EMBL/GenBank/DDBJ databases">
        <title>Sequencing of cultivated peanut Arachis hypogaea provides insights into genome evolution and oil improvement.</title>
        <authorList>
            <person name="Chen X."/>
        </authorList>
    </citation>
    <scope>NUCLEOTIDE SEQUENCE [LARGE SCALE GENOMIC DNA]</scope>
    <source>
        <strain evidence="15">cv. Fuhuasheng</strain>
        <tissue evidence="14">Leaves</tissue>
    </source>
</reference>
<keyword evidence="6" id="KW-0812">Transmembrane</keyword>
<comment type="similarity">
    <text evidence="3">Belongs to the glycosyltransferase GT106 family.</text>
</comment>
<dbReference type="AlphaFoldDB" id="A0A445D816"/>
<dbReference type="GO" id="GO:0006004">
    <property type="term" value="P:fucose metabolic process"/>
    <property type="evidence" value="ECO:0007669"/>
    <property type="project" value="UniProtKB-KW"/>
</dbReference>
<keyword evidence="11" id="KW-0294">Fucose metabolism</keyword>
<evidence type="ECO:0000256" key="12">
    <source>
        <dbReference type="ARBA" id="ARBA00023277"/>
    </source>
</evidence>
<accession>A0A445D816</accession>
<dbReference type="Proteomes" id="UP000289738">
    <property type="component" value="Chromosome A05"/>
</dbReference>
<dbReference type="EMBL" id="SDMP01000005">
    <property type="protein sequence ID" value="RYR59395.1"/>
    <property type="molecule type" value="Genomic_DNA"/>
</dbReference>
<evidence type="ECO:0000256" key="13">
    <source>
        <dbReference type="ARBA" id="ARBA00030350"/>
    </source>
</evidence>